<dbReference type="SUPFAM" id="SSF74877">
    <property type="entry name" value="Major surface antigen p30, SAG1"/>
    <property type="match status" value="2"/>
</dbReference>
<evidence type="ECO:0000313" key="3">
    <source>
        <dbReference type="EMBL" id="PHJ23735.1"/>
    </source>
</evidence>
<dbReference type="AlphaFoldDB" id="A0A2C6L8X3"/>
<keyword evidence="1" id="KW-0472">Membrane</keyword>
<keyword evidence="1" id="KW-1133">Transmembrane helix</keyword>
<dbReference type="VEuPathDB" id="ToxoDB:CSUI_002410"/>
<protein>
    <submittedName>
        <fullName evidence="3">Srs domain-containing protein</fullName>
    </submittedName>
</protein>
<dbReference type="EMBL" id="MIGC01001020">
    <property type="protein sequence ID" value="PHJ23735.1"/>
    <property type="molecule type" value="Genomic_DNA"/>
</dbReference>
<reference evidence="3 4" key="1">
    <citation type="journal article" date="2017" name="Int. J. Parasitol.">
        <title>The genome of the protozoan parasite Cystoisospora suis and a reverse vaccinology approach to identify vaccine candidates.</title>
        <authorList>
            <person name="Palmieri N."/>
            <person name="Shrestha A."/>
            <person name="Ruttkowski B."/>
            <person name="Beck T."/>
            <person name="Vogl C."/>
            <person name="Tomley F."/>
            <person name="Blake D.P."/>
            <person name="Joachim A."/>
        </authorList>
    </citation>
    <scope>NUCLEOTIDE SEQUENCE [LARGE SCALE GENOMIC DNA]</scope>
    <source>
        <strain evidence="3 4">Wien I</strain>
    </source>
</reference>
<dbReference type="RefSeq" id="XP_067925410.1">
    <property type="nucleotide sequence ID" value="XM_068062612.1"/>
</dbReference>
<sequence length="366" mass="38987">MSLANGCPLQPRQHPGRQNSLRRILRKTISVVLLSFLASTQQNQALEDAVDTIPTAPGTSTTVESQVATCPEPSKKTGPEPVSVTISEAKNTLTLACNGAEVSAVPSTLEQGTVCVSGQGKTLKACKENSGSKETTTVSQLLGSESQIVWVPKQKNPSASYDLTIEKKDFPYADKSFFVGCTKNSADDFACQVNVTVEARASTVSGQVATCSYGESSNPSALQIKMTQEKNFFTLVCGKDGTSVPAQFKAEFCPGDDVGECRTTSTYGSILPGFASEWWTSSTDGTQHTLTIPEQHYPTKEQTFLVGCVARTETGTKSQTPACSVKVTLTPKQPDSNAAHAAAGLYIFALTLASSVWLFWPELFGP</sequence>
<dbReference type="Gene3D" id="2.60.40.1320">
    <property type="entry name" value="SRS domain"/>
    <property type="match status" value="2"/>
</dbReference>
<evidence type="ECO:0000256" key="1">
    <source>
        <dbReference type="SAM" id="Phobius"/>
    </source>
</evidence>
<comment type="caution">
    <text evidence="3">The sequence shown here is derived from an EMBL/GenBank/DDBJ whole genome shotgun (WGS) entry which is preliminary data.</text>
</comment>
<dbReference type="InterPro" id="IPR036755">
    <property type="entry name" value="SRS_dom_sf"/>
</dbReference>
<dbReference type="PRINTS" id="PR01801">
    <property type="entry name" value="SURFCEANTIGN"/>
</dbReference>
<evidence type="ECO:0000259" key="2">
    <source>
        <dbReference type="Pfam" id="PF04092"/>
    </source>
</evidence>
<evidence type="ECO:0000313" key="4">
    <source>
        <dbReference type="Proteomes" id="UP000221165"/>
    </source>
</evidence>
<keyword evidence="1" id="KW-0812">Transmembrane</keyword>
<name>A0A2C6L8X3_9APIC</name>
<dbReference type="InterPro" id="IPR028352">
    <property type="entry name" value="Surface_antig_SAG1"/>
</dbReference>
<dbReference type="Proteomes" id="UP000221165">
    <property type="component" value="Unassembled WGS sequence"/>
</dbReference>
<dbReference type="OrthoDB" id="331001at2759"/>
<keyword evidence="4" id="KW-1185">Reference proteome</keyword>
<dbReference type="Pfam" id="PF04092">
    <property type="entry name" value="SAG"/>
    <property type="match status" value="2"/>
</dbReference>
<feature type="domain" description="SRS" evidence="2">
    <location>
        <begin position="207"/>
        <end position="328"/>
    </location>
</feature>
<feature type="transmembrane region" description="Helical" evidence="1">
    <location>
        <begin position="338"/>
        <end position="360"/>
    </location>
</feature>
<dbReference type="InterPro" id="IPR007226">
    <property type="entry name" value="SRS_dom"/>
</dbReference>
<gene>
    <name evidence="3" type="ORF">CSUI_002410</name>
</gene>
<dbReference type="GeneID" id="94425823"/>
<accession>A0A2C6L8X3</accession>
<organism evidence="3 4">
    <name type="scientific">Cystoisospora suis</name>
    <dbReference type="NCBI Taxonomy" id="483139"/>
    <lineage>
        <taxon>Eukaryota</taxon>
        <taxon>Sar</taxon>
        <taxon>Alveolata</taxon>
        <taxon>Apicomplexa</taxon>
        <taxon>Conoidasida</taxon>
        <taxon>Coccidia</taxon>
        <taxon>Eucoccidiorida</taxon>
        <taxon>Eimeriorina</taxon>
        <taxon>Sarcocystidae</taxon>
        <taxon>Cystoisospora</taxon>
    </lineage>
</organism>
<proteinExistence type="predicted"/>
<feature type="domain" description="SRS" evidence="2">
    <location>
        <begin position="66"/>
        <end position="197"/>
    </location>
</feature>
<dbReference type="GO" id="GO:0016020">
    <property type="term" value="C:membrane"/>
    <property type="evidence" value="ECO:0007669"/>
    <property type="project" value="InterPro"/>
</dbReference>